<dbReference type="Gene3D" id="3.30.559.10">
    <property type="entry name" value="Chloramphenicol acetyltransferase-like domain"/>
    <property type="match status" value="2"/>
</dbReference>
<evidence type="ECO:0000256" key="1">
    <source>
        <dbReference type="ARBA" id="ARBA00009861"/>
    </source>
</evidence>
<evidence type="ECO:0000313" key="4">
    <source>
        <dbReference type="Proteomes" id="UP001489004"/>
    </source>
</evidence>
<dbReference type="Pfam" id="PF02458">
    <property type="entry name" value="Transferase"/>
    <property type="match status" value="1"/>
</dbReference>
<dbReference type="AlphaFoldDB" id="A0AAW1PPR4"/>
<dbReference type="InterPro" id="IPR023213">
    <property type="entry name" value="CAT-like_dom_sf"/>
</dbReference>
<evidence type="ECO:0000256" key="2">
    <source>
        <dbReference type="ARBA" id="ARBA00022679"/>
    </source>
</evidence>
<dbReference type="SUPFAM" id="SSF52777">
    <property type="entry name" value="CoA-dependent acyltransferases"/>
    <property type="match status" value="1"/>
</dbReference>
<comment type="caution">
    <text evidence="3">The sequence shown here is derived from an EMBL/GenBank/DDBJ whole genome shotgun (WGS) entry which is preliminary data.</text>
</comment>
<gene>
    <name evidence="3" type="ORF">WJX72_003316</name>
</gene>
<keyword evidence="4" id="KW-1185">Reference proteome</keyword>
<keyword evidence="2" id="KW-0808">Transferase</keyword>
<accession>A0AAW1PPR4</accession>
<dbReference type="Proteomes" id="UP001489004">
    <property type="component" value="Unassembled WGS sequence"/>
</dbReference>
<reference evidence="3 4" key="1">
    <citation type="journal article" date="2024" name="Nat. Commun.">
        <title>Phylogenomics reveals the evolutionary origins of lichenization in chlorophyte algae.</title>
        <authorList>
            <person name="Puginier C."/>
            <person name="Libourel C."/>
            <person name="Otte J."/>
            <person name="Skaloud P."/>
            <person name="Haon M."/>
            <person name="Grisel S."/>
            <person name="Petersen M."/>
            <person name="Berrin J.G."/>
            <person name="Delaux P.M."/>
            <person name="Dal Grande F."/>
            <person name="Keller J."/>
        </authorList>
    </citation>
    <scope>NUCLEOTIDE SEQUENCE [LARGE SCALE GENOMIC DNA]</scope>
    <source>
        <strain evidence="3 4">SAG 2043</strain>
    </source>
</reference>
<dbReference type="PANTHER" id="PTHR31642:SF310">
    <property type="entry name" value="FATTY ALCOHOL:CAFFEOYL-COA ACYLTRANSFERASE"/>
    <property type="match status" value="1"/>
</dbReference>
<organism evidence="3 4">
    <name type="scientific">[Myrmecia] bisecta</name>
    <dbReference type="NCBI Taxonomy" id="41462"/>
    <lineage>
        <taxon>Eukaryota</taxon>
        <taxon>Viridiplantae</taxon>
        <taxon>Chlorophyta</taxon>
        <taxon>core chlorophytes</taxon>
        <taxon>Trebouxiophyceae</taxon>
        <taxon>Trebouxiales</taxon>
        <taxon>Trebouxiaceae</taxon>
        <taxon>Myrmecia</taxon>
    </lineage>
</organism>
<dbReference type="PANTHER" id="PTHR31642">
    <property type="entry name" value="TRICHOTHECENE 3-O-ACETYLTRANSFERASE"/>
    <property type="match status" value="1"/>
</dbReference>
<comment type="similarity">
    <text evidence="1">Belongs to the plant acyltransferase family.</text>
</comment>
<dbReference type="GO" id="GO:0016747">
    <property type="term" value="F:acyltransferase activity, transferring groups other than amino-acyl groups"/>
    <property type="evidence" value="ECO:0007669"/>
    <property type="project" value="TreeGrafter"/>
</dbReference>
<dbReference type="EMBL" id="JALJOR010000009">
    <property type="protein sequence ID" value="KAK9811401.1"/>
    <property type="molecule type" value="Genomic_DNA"/>
</dbReference>
<evidence type="ECO:0000313" key="3">
    <source>
        <dbReference type="EMBL" id="KAK9811401.1"/>
    </source>
</evidence>
<name>A0AAW1PPR4_9CHLO</name>
<sequence>MTPDANPGRDLKVKLLHFEYTPPIVTERLALLFILPGRIAAPALEASLGNLLQLYPTAAGRLQREGDGVCIFCSGAGVPVTVLEAPEVDWDAVQQQARQFLLQHTQDINIAAMRRGRDALMKVQITHCGTSHTLLGVTVAHVLADVAGIVLMLTSWVRLHRGETVKAPCFSRDIFRPPTPDKAKSCIANEVPQPSPRLHCPSLDMKRQIYRPKRSVAQLGATARGFLTFGLQLCTQGALCRMETVVLHIPPTSLARLKAQINALQPAGSEPLSANDVLTSLLRHAVRQVRGLPYDQDTLGSRWVGLLFNMRQVHVPADYFGNGSIVLYVPGQPKATARAPHSATLSNKHCCVSHSSYLQHGTIDHAEEVLRAVASTACDIRQAVVAARRPEVLAQMAGLLLSHGSASRTTRLRSRLMEVATYDAHLASWDDLYRAVGQLDFGMGAATHLLCQKLADDIEPWTGWWGRHAQSGDAYLHVMVPPVKVRAFRRCPVWKSMLPGAQFL</sequence>
<dbReference type="InterPro" id="IPR050317">
    <property type="entry name" value="Plant_Fungal_Acyltransferase"/>
</dbReference>
<protein>
    <submittedName>
        <fullName evidence="3">Uncharacterized protein</fullName>
    </submittedName>
</protein>
<proteinExistence type="inferred from homology"/>